<evidence type="ECO:0000256" key="3">
    <source>
        <dbReference type="ARBA" id="ARBA00011245"/>
    </source>
</evidence>
<evidence type="ECO:0000256" key="8">
    <source>
        <dbReference type="RuleBase" id="RU367082"/>
    </source>
</evidence>
<dbReference type="Proteomes" id="UP000494165">
    <property type="component" value="Unassembled WGS sequence"/>
</dbReference>
<keyword evidence="6 8" id="KW-0378">Hydrolase</keyword>
<name>A0A8S1C8X1_9INSE</name>
<accession>A0A8S1C8X1</accession>
<keyword evidence="11" id="KW-1185">Reference proteome</keyword>
<comment type="function">
    <text evidence="1 8">Mediates the side-chain deamidation of N-terminal glutamine residues to glutamate, an important step in N-end rule pathway of protein degradation. Conversion of the resulting N-terminal glutamine to glutamate renders the protein susceptible to arginylation, polyubiquitination and degradation as specified by the N-end rule. Does not act on substrates with internal or C-terminal glutamine and does not act on non-glutamine residues in any position.</text>
</comment>
<evidence type="ECO:0000313" key="11">
    <source>
        <dbReference type="Proteomes" id="UP000494165"/>
    </source>
</evidence>
<dbReference type="GO" id="GO:0005634">
    <property type="term" value="C:nucleus"/>
    <property type="evidence" value="ECO:0007669"/>
    <property type="project" value="TreeGrafter"/>
</dbReference>
<evidence type="ECO:0000256" key="2">
    <source>
        <dbReference type="ARBA" id="ARBA00008985"/>
    </source>
</evidence>
<dbReference type="EC" id="3.5.1.122" evidence="4 8"/>
<feature type="domain" description="Protein N-terminal glutamine amidohydrolase alpha beta roll" evidence="9">
    <location>
        <begin position="23"/>
        <end position="201"/>
    </location>
</feature>
<organism evidence="10 11">
    <name type="scientific">Cloeon dipterum</name>
    <dbReference type="NCBI Taxonomy" id="197152"/>
    <lineage>
        <taxon>Eukaryota</taxon>
        <taxon>Metazoa</taxon>
        <taxon>Ecdysozoa</taxon>
        <taxon>Arthropoda</taxon>
        <taxon>Hexapoda</taxon>
        <taxon>Insecta</taxon>
        <taxon>Pterygota</taxon>
        <taxon>Palaeoptera</taxon>
        <taxon>Ephemeroptera</taxon>
        <taxon>Pisciforma</taxon>
        <taxon>Baetidae</taxon>
        <taxon>Cloeon</taxon>
    </lineage>
</organism>
<dbReference type="Gene3D" id="3.10.620.10">
    <property type="entry name" value="Protein N-terminal glutamine amidohydrolase, alpha beta roll"/>
    <property type="match status" value="1"/>
</dbReference>
<dbReference type="InterPro" id="IPR023128">
    <property type="entry name" value="Prot_N_Gln_amidohydro_ab_roll"/>
</dbReference>
<dbReference type="FunFam" id="3.10.620.10:FF:000001">
    <property type="entry name" value="Blast:Protein N-terminal glutamine amidohydrolase"/>
    <property type="match status" value="1"/>
</dbReference>
<comment type="catalytic activity">
    <reaction evidence="7 8">
        <text>N-terminal L-glutaminyl-[protein] + H2O = N-terminal L-glutamyl-[protein] + NH4(+)</text>
        <dbReference type="Rhea" id="RHEA:50680"/>
        <dbReference type="Rhea" id="RHEA-COMP:12668"/>
        <dbReference type="Rhea" id="RHEA-COMP:12777"/>
        <dbReference type="ChEBI" id="CHEBI:15377"/>
        <dbReference type="ChEBI" id="CHEBI:28938"/>
        <dbReference type="ChEBI" id="CHEBI:64721"/>
        <dbReference type="ChEBI" id="CHEBI:64722"/>
        <dbReference type="EC" id="3.5.1.122"/>
    </reaction>
</comment>
<sequence length="209" mass="24237">MASSEPKKAALVAVLPAAAVCPYASCYCEENVWQLCQLVRQQHPSELSRCHVVFVSNEARMVPLWRQKAGREEEKLVFWDYHVILLYQPDERCVVYDLDSQLPFPTYFHKYVTETFRTDQILKPAYYRYFRVLPASVYLQTFSSDRSHMRRPDGSWSKPPPSWPLVQTGGPDKMNLDSFISMDTRKGCGEVFSLTEFVKKFYKVPTSAN</sequence>
<comment type="similarity">
    <text evidence="2 8">Belongs to the NTAQ1 family.</text>
</comment>
<dbReference type="GO" id="GO:0070773">
    <property type="term" value="F:protein-N-terminal glutamine amidohydrolase activity"/>
    <property type="evidence" value="ECO:0007669"/>
    <property type="project" value="UniProtKB-UniRule"/>
</dbReference>
<dbReference type="InterPro" id="IPR039733">
    <property type="entry name" value="NTAQ1"/>
</dbReference>
<comment type="subunit">
    <text evidence="3 8">Monomer.</text>
</comment>
<protein>
    <recommendedName>
        <fullName evidence="5 8">Protein N-terminal glutamine amidohydrolase</fullName>
        <ecNumber evidence="4 8">3.5.1.122</ecNumber>
    </recommendedName>
    <alternativeName>
        <fullName evidence="8">Protein NH2-terminal glutamine deamidase</fullName>
    </alternativeName>
</protein>
<comment type="caution">
    <text evidence="10">The sequence shown here is derived from an EMBL/GenBank/DDBJ whole genome shotgun (WGS) entry which is preliminary data.</text>
</comment>
<dbReference type="OrthoDB" id="191192at2759"/>
<evidence type="ECO:0000256" key="4">
    <source>
        <dbReference type="ARBA" id="ARBA00012718"/>
    </source>
</evidence>
<evidence type="ECO:0000256" key="7">
    <source>
        <dbReference type="ARBA" id="ARBA00048768"/>
    </source>
</evidence>
<dbReference type="EMBL" id="CADEPI010000015">
    <property type="protein sequence ID" value="CAB3364355.1"/>
    <property type="molecule type" value="Genomic_DNA"/>
</dbReference>
<evidence type="ECO:0000256" key="1">
    <source>
        <dbReference type="ARBA" id="ARBA00003923"/>
    </source>
</evidence>
<dbReference type="InterPro" id="IPR037132">
    <property type="entry name" value="N_Gln_amidohydro_ab_roll_sf"/>
</dbReference>
<proteinExistence type="inferred from homology"/>
<dbReference type="AlphaFoldDB" id="A0A8S1C8X1"/>
<reference evidence="10 11" key="1">
    <citation type="submission" date="2020-04" db="EMBL/GenBank/DDBJ databases">
        <authorList>
            <person name="Alioto T."/>
            <person name="Alioto T."/>
            <person name="Gomez Garrido J."/>
        </authorList>
    </citation>
    <scope>NUCLEOTIDE SEQUENCE [LARGE SCALE GENOMIC DNA]</scope>
</reference>
<gene>
    <name evidence="10" type="ORF">CLODIP_2_CD14484</name>
</gene>
<evidence type="ECO:0000256" key="5">
    <source>
        <dbReference type="ARBA" id="ARBA00021247"/>
    </source>
</evidence>
<evidence type="ECO:0000313" key="10">
    <source>
        <dbReference type="EMBL" id="CAB3364355.1"/>
    </source>
</evidence>
<evidence type="ECO:0000259" key="9">
    <source>
        <dbReference type="Pfam" id="PF09764"/>
    </source>
</evidence>
<dbReference type="GO" id="GO:0008418">
    <property type="term" value="F:protein-N-terminal asparagine amidohydrolase activity"/>
    <property type="evidence" value="ECO:0007669"/>
    <property type="project" value="UniProtKB-UniRule"/>
</dbReference>
<evidence type="ECO:0000256" key="6">
    <source>
        <dbReference type="ARBA" id="ARBA00022801"/>
    </source>
</evidence>
<dbReference type="GO" id="GO:0005829">
    <property type="term" value="C:cytosol"/>
    <property type="evidence" value="ECO:0007669"/>
    <property type="project" value="TreeGrafter"/>
</dbReference>
<dbReference type="PANTHER" id="PTHR13035:SF0">
    <property type="entry name" value="PROTEIN N-TERMINAL GLUTAMINE AMIDOHYDROLASE"/>
    <property type="match status" value="1"/>
</dbReference>
<dbReference type="Pfam" id="PF09764">
    <property type="entry name" value="Nt_Gln_amidase"/>
    <property type="match status" value="1"/>
</dbReference>
<dbReference type="PANTHER" id="PTHR13035">
    <property type="entry name" value="PROTEIN N-TERMINAL GLUTAMINE AMIDOHYDROLASE"/>
    <property type="match status" value="1"/>
</dbReference>